<dbReference type="PANTHER" id="PTHR21399:SF0">
    <property type="entry name" value="METHYLOSOME SUBUNIT PICLN"/>
    <property type="match status" value="1"/>
</dbReference>
<name>A0ABQ7G7X4_DUNSA</name>
<dbReference type="Gene3D" id="2.30.29.30">
    <property type="entry name" value="Pleckstrin-homology domain (PH domain)/Phosphotyrosine-binding domain (PTB)"/>
    <property type="match status" value="1"/>
</dbReference>
<organism evidence="7 8">
    <name type="scientific">Dunaliella salina</name>
    <name type="common">Green alga</name>
    <name type="synonym">Protococcus salinus</name>
    <dbReference type="NCBI Taxonomy" id="3046"/>
    <lineage>
        <taxon>Eukaryota</taxon>
        <taxon>Viridiplantae</taxon>
        <taxon>Chlorophyta</taxon>
        <taxon>core chlorophytes</taxon>
        <taxon>Chlorophyceae</taxon>
        <taxon>CS clade</taxon>
        <taxon>Chlamydomonadales</taxon>
        <taxon>Dunaliellaceae</taxon>
        <taxon>Dunaliella</taxon>
    </lineage>
</organism>
<comment type="subcellular location">
    <subcellularLocation>
        <location evidence="2">Cytoplasm</location>
    </subcellularLocation>
    <subcellularLocation>
        <location evidence="1">Nucleus</location>
    </subcellularLocation>
</comment>
<dbReference type="Pfam" id="PF03517">
    <property type="entry name" value="Voldacs"/>
    <property type="match status" value="1"/>
</dbReference>
<dbReference type="SUPFAM" id="SSF50729">
    <property type="entry name" value="PH domain-like"/>
    <property type="match status" value="1"/>
</dbReference>
<evidence type="ECO:0000256" key="2">
    <source>
        <dbReference type="ARBA" id="ARBA00004496"/>
    </source>
</evidence>
<sequence>MCAATVPSDRLRALASKFCVQCGVERDSSGSPVPEDDEEKPTIVSSPDVGFYFGDSHDAGVGTLHVTARRVIWVSSSQSDLAFVLRYPQIMMHAVSRDTSSFPKPCIYIQLDDGSEDMRQDEGSEEEEEGGPDADVAAEVRLVPQDSSKIDEIFKLLCDYAALNPDSDAEADGEGDFYFDEAEVYAGLDEATRAQVMAARMQVSRTGQAEGTRLRGRRRPAVKMCSVVIVYSLSQSRQCHTSTSHGSTDAGEGDRAS</sequence>
<feature type="region of interest" description="Disordered" evidence="6">
    <location>
        <begin position="115"/>
        <end position="134"/>
    </location>
</feature>
<dbReference type="PANTHER" id="PTHR21399">
    <property type="entry name" value="CHLORIDE CONDUCTANCE REGULATORY PROTEIN ICLN"/>
    <property type="match status" value="1"/>
</dbReference>
<dbReference type="Proteomes" id="UP000815325">
    <property type="component" value="Unassembled WGS sequence"/>
</dbReference>
<comment type="similarity">
    <text evidence="3">Belongs to the pICln (TC 1.A.47) family.</text>
</comment>
<evidence type="ECO:0000256" key="4">
    <source>
        <dbReference type="ARBA" id="ARBA00022490"/>
    </source>
</evidence>
<dbReference type="InterPro" id="IPR011993">
    <property type="entry name" value="PH-like_dom_sf"/>
</dbReference>
<dbReference type="EMBL" id="MU070013">
    <property type="protein sequence ID" value="KAF5830717.1"/>
    <property type="molecule type" value="Genomic_DNA"/>
</dbReference>
<keyword evidence="8" id="KW-1185">Reference proteome</keyword>
<dbReference type="InterPro" id="IPR039924">
    <property type="entry name" value="ICln/Lot5/Saf5"/>
</dbReference>
<evidence type="ECO:0000256" key="3">
    <source>
        <dbReference type="ARBA" id="ARBA00007054"/>
    </source>
</evidence>
<evidence type="ECO:0000313" key="7">
    <source>
        <dbReference type="EMBL" id="KAF5830717.1"/>
    </source>
</evidence>
<evidence type="ECO:0000256" key="1">
    <source>
        <dbReference type="ARBA" id="ARBA00004123"/>
    </source>
</evidence>
<evidence type="ECO:0000256" key="5">
    <source>
        <dbReference type="ARBA" id="ARBA00023242"/>
    </source>
</evidence>
<accession>A0ABQ7G7X4</accession>
<evidence type="ECO:0000313" key="8">
    <source>
        <dbReference type="Proteomes" id="UP000815325"/>
    </source>
</evidence>
<dbReference type="InterPro" id="IPR003521">
    <property type="entry name" value="ICln"/>
</dbReference>
<gene>
    <name evidence="7" type="ORF">DUNSADRAFT_14123</name>
</gene>
<keyword evidence="5" id="KW-0539">Nucleus</keyword>
<reference evidence="7" key="1">
    <citation type="submission" date="2017-08" db="EMBL/GenBank/DDBJ databases">
        <authorList>
            <person name="Polle J.E."/>
            <person name="Barry K."/>
            <person name="Cushman J."/>
            <person name="Schmutz J."/>
            <person name="Tran D."/>
            <person name="Hathwaick L.T."/>
            <person name="Yim W.C."/>
            <person name="Jenkins J."/>
            <person name="Mckie-Krisberg Z.M."/>
            <person name="Prochnik S."/>
            <person name="Lindquist E."/>
            <person name="Dockter R.B."/>
            <person name="Adam C."/>
            <person name="Molina H."/>
            <person name="Bunkerborg J."/>
            <person name="Jin E."/>
            <person name="Buchheim M."/>
            <person name="Magnuson J."/>
        </authorList>
    </citation>
    <scope>NUCLEOTIDE SEQUENCE</scope>
    <source>
        <strain evidence="7">CCAP 19/18</strain>
    </source>
</reference>
<evidence type="ECO:0000256" key="6">
    <source>
        <dbReference type="SAM" id="MobiDB-lite"/>
    </source>
</evidence>
<protein>
    <submittedName>
        <fullName evidence="7">Regulator of volume decrease after cellular swelling-domain-containing protein</fullName>
    </submittedName>
</protein>
<dbReference type="PRINTS" id="PR01348">
    <property type="entry name" value="ICLNCHANNEL"/>
</dbReference>
<proteinExistence type="inferred from homology"/>
<keyword evidence="4" id="KW-0963">Cytoplasm</keyword>
<comment type="caution">
    <text evidence="7">The sequence shown here is derived from an EMBL/GenBank/DDBJ whole genome shotgun (WGS) entry which is preliminary data.</text>
</comment>
<feature type="compositionally biased region" description="Acidic residues" evidence="6">
    <location>
        <begin position="123"/>
        <end position="132"/>
    </location>
</feature>